<evidence type="ECO:0000313" key="3">
    <source>
        <dbReference type="EMBL" id="MFD1094658.1"/>
    </source>
</evidence>
<feature type="transmembrane region" description="Helical" evidence="1">
    <location>
        <begin position="103"/>
        <end position="120"/>
    </location>
</feature>
<evidence type="ECO:0000259" key="2">
    <source>
        <dbReference type="Pfam" id="PF06724"/>
    </source>
</evidence>
<proteinExistence type="predicted"/>
<reference evidence="4" key="1">
    <citation type="journal article" date="2019" name="Int. J. Syst. Evol. Microbiol.">
        <title>The Global Catalogue of Microorganisms (GCM) 10K type strain sequencing project: providing services to taxonomists for standard genome sequencing and annotation.</title>
        <authorList>
            <consortium name="The Broad Institute Genomics Platform"/>
            <consortium name="The Broad Institute Genome Sequencing Center for Infectious Disease"/>
            <person name="Wu L."/>
            <person name="Ma J."/>
        </authorList>
    </citation>
    <scope>NUCLEOTIDE SEQUENCE [LARGE SCALE GENOMIC DNA]</scope>
    <source>
        <strain evidence="4">CCUG 64793</strain>
    </source>
</reference>
<dbReference type="Pfam" id="PF06724">
    <property type="entry name" value="DUF1206"/>
    <property type="match status" value="3"/>
</dbReference>
<organism evidence="3 4">
    <name type="scientific">Salegentibacter chungangensis</name>
    <dbReference type="NCBI Taxonomy" id="1335724"/>
    <lineage>
        <taxon>Bacteria</taxon>
        <taxon>Pseudomonadati</taxon>
        <taxon>Bacteroidota</taxon>
        <taxon>Flavobacteriia</taxon>
        <taxon>Flavobacteriales</taxon>
        <taxon>Flavobacteriaceae</taxon>
        <taxon>Salegentibacter</taxon>
    </lineage>
</organism>
<keyword evidence="1" id="KW-0472">Membrane</keyword>
<feature type="domain" description="DUF1206" evidence="2">
    <location>
        <begin position="16"/>
        <end position="80"/>
    </location>
</feature>
<sequence>MNTKVNTGNIAKIRSAGFFTKGMVYLILGGLTFMAALGLGGDIASTEGVINFLLQLPLGKALVGVVALGLTAYVLWRLYQMLIRPHRSNSGDKGDIETGFKRFRYFYSAIFYAFIAYSFAEPLLSAVFGDPESPSEEEPDKKAALWEMLSHSWGEILIWGVAFVVGAQAIWQFSLAYSAKFMKKIDNYPSIKNEYDFIRKAGRMGYVARGVVFGIISLFLVKVMLQHNADAYKGTEAAMQYLLSFSYGSFLLGAVSLGLIGYGIFNIMVARHANLTRLH</sequence>
<feature type="transmembrane region" description="Helical" evidence="1">
    <location>
        <begin position="245"/>
        <end position="269"/>
    </location>
</feature>
<evidence type="ECO:0000313" key="4">
    <source>
        <dbReference type="Proteomes" id="UP001597131"/>
    </source>
</evidence>
<dbReference type="Proteomes" id="UP001597131">
    <property type="component" value="Unassembled WGS sequence"/>
</dbReference>
<feature type="transmembrane region" description="Helical" evidence="1">
    <location>
        <begin position="156"/>
        <end position="177"/>
    </location>
</feature>
<feature type="domain" description="DUF1206" evidence="2">
    <location>
        <begin position="105"/>
        <end position="177"/>
    </location>
</feature>
<evidence type="ECO:0000256" key="1">
    <source>
        <dbReference type="SAM" id="Phobius"/>
    </source>
</evidence>
<accession>A0ABW3NLV4</accession>
<feature type="transmembrane region" description="Helical" evidence="1">
    <location>
        <begin position="22"/>
        <end position="41"/>
    </location>
</feature>
<gene>
    <name evidence="3" type="ORF">ACFQ3Q_02755</name>
</gene>
<feature type="domain" description="DUF1206" evidence="2">
    <location>
        <begin position="205"/>
        <end position="271"/>
    </location>
</feature>
<protein>
    <submittedName>
        <fullName evidence="3">DUF1206 domain-containing protein</fullName>
    </submittedName>
</protein>
<keyword evidence="1" id="KW-0812">Transmembrane</keyword>
<keyword evidence="4" id="KW-1185">Reference proteome</keyword>
<feature type="transmembrane region" description="Helical" evidence="1">
    <location>
        <begin position="206"/>
        <end position="225"/>
    </location>
</feature>
<dbReference type="RefSeq" id="WP_380742684.1">
    <property type="nucleotide sequence ID" value="NZ_JBHTLI010000001.1"/>
</dbReference>
<feature type="transmembrane region" description="Helical" evidence="1">
    <location>
        <begin position="61"/>
        <end position="79"/>
    </location>
</feature>
<dbReference type="EMBL" id="JBHTLI010000001">
    <property type="protein sequence ID" value="MFD1094658.1"/>
    <property type="molecule type" value="Genomic_DNA"/>
</dbReference>
<dbReference type="InterPro" id="IPR009597">
    <property type="entry name" value="DUF1206"/>
</dbReference>
<keyword evidence="1" id="KW-1133">Transmembrane helix</keyword>
<name>A0ABW3NLV4_9FLAO</name>
<comment type="caution">
    <text evidence="3">The sequence shown here is derived from an EMBL/GenBank/DDBJ whole genome shotgun (WGS) entry which is preliminary data.</text>
</comment>